<dbReference type="RefSeq" id="WP_057949626.1">
    <property type="nucleotide sequence ID" value="NZ_CP110813.1"/>
</dbReference>
<protein>
    <submittedName>
        <fullName evidence="3">Uncharacterized protein</fullName>
    </submittedName>
</protein>
<dbReference type="EMBL" id="CP013140">
    <property type="protein sequence ID" value="ALN60539.1"/>
    <property type="molecule type" value="Genomic_DNA"/>
</dbReference>
<dbReference type="OrthoDB" id="9971222at2"/>
<feature type="signal peptide" evidence="2">
    <location>
        <begin position="1"/>
        <end position="20"/>
    </location>
</feature>
<evidence type="ECO:0000256" key="2">
    <source>
        <dbReference type="SAM" id="SignalP"/>
    </source>
</evidence>
<dbReference type="PATRIC" id="fig|69.6.peg.5117"/>
<gene>
    <name evidence="3" type="ORF">GLE_5198</name>
</gene>
<dbReference type="AlphaFoldDB" id="A0A0S2DP97"/>
<evidence type="ECO:0000313" key="3">
    <source>
        <dbReference type="EMBL" id="ALN60539.1"/>
    </source>
</evidence>
<feature type="compositionally biased region" description="Basic and acidic residues" evidence="1">
    <location>
        <begin position="119"/>
        <end position="140"/>
    </location>
</feature>
<keyword evidence="2" id="KW-0732">Signal</keyword>
<name>A0A0S2DP97_LYSEN</name>
<reference evidence="3 4" key="1">
    <citation type="submission" date="2015-11" db="EMBL/GenBank/DDBJ databases">
        <title>Genome sequences of Lysobacter enzymogenes strain C3 and Lysobacter antibioticus ATCC 29479.</title>
        <authorList>
            <person name="Kobayashi D.Y."/>
        </authorList>
    </citation>
    <scope>NUCLEOTIDE SEQUENCE [LARGE SCALE GENOMIC DNA]</scope>
    <source>
        <strain evidence="3 4">C3</strain>
    </source>
</reference>
<proteinExistence type="predicted"/>
<feature type="chain" id="PRO_5006595927" evidence="2">
    <location>
        <begin position="21"/>
        <end position="146"/>
    </location>
</feature>
<evidence type="ECO:0000256" key="1">
    <source>
        <dbReference type="SAM" id="MobiDB-lite"/>
    </source>
</evidence>
<dbReference type="Proteomes" id="UP000061569">
    <property type="component" value="Chromosome"/>
</dbReference>
<evidence type="ECO:0000313" key="4">
    <source>
        <dbReference type="Proteomes" id="UP000061569"/>
    </source>
</evidence>
<feature type="region of interest" description="Disordered" evidence="1">
    <location>
        <begin position="38"/>
        <end position="146"/>
    </location>
</feature>
<dbReference type="KEGG" id="lez:GLE_5198"/>
<organism evidence="3 4">
    <name type="scientific">Lysobacter enzymogenes</name>
    <dbReference type="NCBI Taxonomy" id="69"/>
    <lineage>
        <taxon>Bacteria</taxon>
        <taxon>Pseudomonadati</taxon>
        <taxon>Pseudomonadota</taxon>
        <taxon>Gammaproteobacteria</taxon>
        <taxon>Lysobacterales</taxon>
        <taxon>Lysobacteraceae</taxon>
        <taxon>Lysobacter</taxon>
    </lineage>
</organism>
<sequence length="146" mass="15715">MLRLPLAAALALLLSAPAFAQAPAAKPIATKSAAIPAPKLAPPALKPQAQQTHAPPGAQRPQDELYRQSPAAARLAEPGEPGFDLQSPQPLVRWGEGDPQRTRQDSENQRTRCAHSIKQMREAGSDERGKREGRARRDCRGVSFGD</sequence>
<accession>A0A0S2DP97</accession>
<feature type="compositionally biased region" description="Basic and acidic residues" evidence="1">
    <location>
        <begin position="95"/>
        <end position="110"/>
    </location>
</feature>